<accession>A0ABR2GN20</accession>
<reference evidence="2 4" key="1">
    <citation type="submission" date="2024-04" db="EMBL/GenBank/DDBJ databases">
        <title>Tritrichomonas musculus Genome.</title>
        <authorList>
            <person name="Alves-Ferreira E."/>
            <person name="Grigg M."/>
            <person name="Lorenzi H."/>
            <person name="Galac M."/>
        </authorList>
    </citation>
    <scope>NUCLEOTIDE SEQUENCE [LARGE SCALE GENOMIC DNA]</scope>
    <source>
        <strain evidence="2 4">EAF2021</strain>
    </source>
</reference>
<dbReference type="Gene3D" id="1.10.510.10">
    <property type="entry name" value="Transferase(Phosphotransferase) domain 1"/>
    <property type="match status" value="1"/>
</dbReference>
<comment type="caution">
    <text evidence="2">The sequence shown here is derived from an EMBL/GenBank/DDBJ whole genome shotgun (WGS) entry which is preliminary data.</text>
</comment>
<dbReference type="EMBL" id="JAPFFF010000038">
    <property type="protein sequence ID" value="KAK8842477.1"/>
    <property type="molecule type" value="Genomic_DNA"/>
</dbReference>
<dbReference type="PANTHER" id="PTHR44167">
    <property type="entry name" value="OVARIAN-SPECIFIC SERINE/THREONINE-PROTEIN KINASE LOK-RELATED"/>
    <property type="match status" value="1"/>
</dbReference>
<dbReference type="Proteomes" id="UP001470230">
    <property type="component" value="Unassembled WGS sequence"/>
</dbReference>
<evidence type="ECO:0000313" key="4">
    <source>
        <dbReference type="Proteomes" id="UP001470230"/>
    </source>
</evidence>
<sequence>MIDDDLDEFQSENDQIQEVNDDDLSDLFKLKYDTNRKMRIPRKIDIFNVDKKILETASCVIVKANSLKYRSGNEELALKCIPIQNFNHYIQDLLFQFNHPNVLRPYEVIQFPDEDPRFCCLVMPFIESDLFDYFHWTKNRHLTEIIICQIMKEALEAVTYIHSQGICHADLKLENFLIQPKIHRPKPILIDFELSYPFPNNVTIQTKARGTKIYAAPELLNDDFSFKKQATFDNKIDSWSLGVMLATMIIGDNPFYQGPDKLIKNGILADDPRIAQMSDKCRDLLSKMVCVDAEQRITVEKALEHEWFTIYFQNFLDANPDFMNDEDSPEEEVDEDIHY</sequence>
<evidence type="ECO:0000313" key="2">
    <source>
        <dbReference type="EMBL" id="KAK8834812.1"/>
    </source>
</evidence>
<evidence type="ECO:0000313" key="3">
    <source>
        <dbReference type="EMBL" id="KAK8842477.1"/>
    </source>
</evidence>
<dbReference type="PROSITE" id="PS00108">
    <property type="entry name" value="PROTEIN_KINASE_ST"/>
    <property type="match status" value="1"/>
</dbReference>
<name>A0ABR2GN20_9EUKA</name>
<gene>
    <name evidence="2" type="ORF">M9Y10_024206</name>
    <name evidence="3" type="ORF">M9Y10_026065</name>
</gene>
<dbReference type="InterPro" id="IPR000719">
    <property type="entry name" value="Prot_kinase_dom"/>
</dbReference>
<dbReference type="InterPro" id="IPR008271">
    <property type="entry name" value="Ser/Thr_kinase_AS"/>
</dbReference>
<dbReference type="SUPFAM" id="SSF56112">
    <property type="entry name" value="Protein kinase-like (PK-like)"/>
    <property type="match status" value="1"/>
</dbReference>
<protein>
    <recommendedName>
        <fullName evidence="1">Protein kinase domain-containing protein</fullName>
    </recommendedName>
</protein>
<dbReference type="InterPro" id="IPR011009">
    <property type="entry name" value="Kinase-like_dom_sf"/>
</dbReference>
<evidence type="ECO:0000259" key="1">
    <source>
        <dbReference type="PROSITE" id="PS50011"/>
    </source>
</evidence>
<organism evidence="2 4">
    <name type="scientific">Tritrichomonas musculus</name>
    <dbReference type="NCBI Taxonomy" id="1915356"/>
    <lineage>
        <taxon>Eukaryota</taxon>
        <taxon>Metamonada</taxon>
        <taxon>Parabasalia</taxon>
        <taxon>Tritrichomonadida</taxon>
        <taxon>Tritrichomonadidae</taxon>
        <taxon>Tritrichomonas</taxon>
    </lineage>
</organism>
<dbReference type="SMART" id="SM00220">
    <property type="entry name" value="S_TKc"/>
    <property type="match status" value="1"/>
</dbReference>
<dbReference type="PANTHER" id="PTHR44167:SF24">
    <property type="entry name" value="SERINE_THREONINE-PROTEIN KINASE CHK2"/>
    <property type="match status" value="1"/>
</dbReference>
<dbReference type="Pfam" id="PF00069">
    <property type="entry name" value="Pkinase"/>
    <property type="match status" value="1"/>
</dbReference>
<feature type="domain" description="Protein kinase" evidence="1">
    <location>
        <begin position="47"/>
        <end position="308"/>
    </location>
</feature>
<proteinExistence type="predicted"/>
<dbReference type="EMBL" id="JAPFFF010000297">
    <property type="protein sequence ID" value="KAK8834812.1"/>
    <property type="molecule type" value="Genomic_DNA"/>
</dbReference>
<keyword evidence="4" id="KW-1185">Reference proteome</keyword>
<dbReference type="PROSITE" id="PS50011">
    <property type="entry name" value="PROTEIN_KINASE_DOM"/>
    <property type="match status" value="1"/>
</dbReference>